<reference evidence="2" key="1">
    <citation type="journal article" date="2022" name="Syst. Appl. Microbiol.">
        <title>Natronocalculus amylovorans gen. nov., sp. nov., and Natranaeroarchaeum aerophilus sp. nov., dominant culturable amylolytic natronoarchaea from hypersaline soda lakes in southwestern Siberia.</title>
        <authorList>
            <person name="Sorokin D.Y."/>
            <person name="Elcheninov A.G."/>
            <person name="Khizhniak T.V."/>
            <person name="Koenen M."/>
            <person name="Bale N.J."/>
            <person name="Damste J.S.S."/>
            <person name="Kublanov I.V."/>
        </authorList>
    </citation>
    <scope>NUCLEOTIDE SEQUENCE</scope>
    <source>
        <strain evidence="2">AArc-St2</strain>
    </source>
</reference>
<reference evidence="2" key="2">
    <citation type="submission" date="2022-02" db="EMBL/GenBank/DDBJ databases">
        <authorList>
            <person name="Elcheninov A.G."/>
            <person name="Sorokin D.Y."/>
            <person name="Kublanov I.V."/>
        </authorList>
    </citation>
    <scope>NUCLEOTIDE SEQUENCE</scope>
    <source>
        <strain evidence="2">AArc-St2</strain>
    </source>
</reference>
<feature type="domain" description="DUF8101" evidence="1">
    <location>
        <begin position="1"/>
        <end position="86"/>
    </location>
</feature>
<name>A0AAE3FV58_9EURY</name>
<accession>A0AAE3FV58</accession>
<organism evidence="2 3">
    <name type="scientific">Natronocalculus amylovorans</name>
    <dbReference type="NCBI Taxonomy" id="2917812"/>
    <lineage>
        <taxon>Archaea</taxon>
        <taxon>Methanobacteriati</taxon>
        <taxon>Methanobacteriota</taxon>
        <taxon>Stenosarchaea group</taxon>
        <taxon>Halobacteria</taxon>
        <taxon>Halobacteriales</taxon>
        <taxon>Haloferacaceae</taxon>
        <taxon>Natronocalculus</taxon>
    </lineage>
</organism>
<dbReference type="Proteomes" id="UP001203207">
    <property type="component" value="Unassembled WGS sequence"/>
</dbReference>
<proteinExistence type="predicted"/>
<dbReference type="RefSeq" id="WP_250583216.1">
    <property type="nucleotide sequence ID" value="NZ_JAKRVX010000002.1"/>
</dbReference>
<evidence type="ECO:0000313" key="2">
    <source>
        <dbReference type="EMBL" id="MCL9816187.1"/>
    </source>
</evidence>
<dbReference type="EMBL" id="JAKRVX010000002">
    <property type="protein sequence ID" value="MCL9816187.1"/>
    <property type="molecule type" value="Genomic_DNA"/>
</dbReference>
<protein>
    <recommendedName>
        <fullName evidence="1">DUF8101 domain-containing protein</fullName>
    </recommendedName>
</protein>
<keyword evidence="3" id="KW-1185">Reference proteome</keyword>
<evidence type="ECO:0000313" key="3">
    <source>
        <dbReference type="Proteomes" id="UP001203207"/>
    </source>
</evidence>
<dbReference type="InterPro" id="IPR058414">
    <property type="entry name" value="DUF8101"/>
</dbReference>
<dbReference type="AlphaFoldDB" id="A0AAE3FV58"/>
<gene>
    <name evidence="2" type="ORF">AArcSt2_04445</name>
</gene>
<sequence>MSDDLPEDVSDTLVQLLSEAESSARTGNRSDVLPLLNTVETVVTNKLPPGQTREQLLHGCDTVRPLLGHEPLVAAEYLRSMCRTIDRSRE</sequence>
<comment type="caution">
    <text evidence="2">The sequence shown here is derived from an EMBL/GenBank/DDBJ whole genome shotgun (WGS) entry which is preliminary data.</text>
</comment>
<dbReference type="Pfam" id="PF26403">
    <property type="entry name" value="DUF8101"/>
    <property type="match status" value="1"/>
</dbReference>
<evidence type="ECO:0000259" key="1">
    <source>
        <dbReference type="Pfam" id="PF26403"/>
    </source>
</evidence>